<dbReference type="RefSeq" id="WP_102190019.1">
    <property type="nucleotide sequence ID" value="NZ_JAPWBV010000020.1"/>
</dbReference>
<dbReference type="SUPFAM" id="SSF89360">
    <property type="entry name" value="HesB-like domain"/>
    <property type="match status" value="1"/>
</dbReference>
<dbReference type="Gene3D" id="2.60.300.12">
    <property type="entry name" value="HesB-like domain"/>
    <property type="match status" value="1"/>
</dbReference>
<comment type="caution">
    <text evidence="2">The sequence shown here is derived from an EMBL/GenBank/DDBJ whole genome shotgun (WGS) entry which is preliminary data.</text>
</comment>
<accession>A0A2N6SE55</accession>
<dbReference type="OrthoDB" id="2361087at2"/>
<reference evidence="2 3" key="1">
    <citation type="submission" date="2017-09" db="EMBL/GenBank/DDBJ databases">
        <title>Bacterial strain isolated from the female urinary microbiota.</title>
        <authorList>
            <person name="Thomas-White K."/>
            <person name="Kumar N."/>
            <person name="Forster S."/>
            <person name="Putonti C."/>
            <person name="Lawley T."/>
            <person name="Wolfe A.J."/>
        </authorList>
    </citation>
    <scope>NUCLEOTIDE SEQUENCE [LARGE SCALE GENOMIC DNA]</scope>
    <source>
        <strain evidence="2 3">UMB0186</strain>
    </source>
</reference>
<evidence type="ECO:0000313" key="2">
    <source>
        <dbReference type="EMBL" id="PMC52222.1"/>
    </source>
</evidence>
<gene>
    <name evidence="2" type="ORF">CJ218_06395</name>
</gene>
<dbReference type="InterPro" id="IPR000361">
    <property type="entry name" value="ATAP_core_dom"/>
</dbReference>
<dbReference type="EMBL" id="PNGT01000006">
    <property type="protein sequence ID" value="PMC52222.1"/>
    <property type="molecule type" value="Genomic_DNA"/>
</dbReference>
<name>A0A2N6SE55_9BACL</name>
<dbReference type="Pfam" id="PF01521">
    <property type="entry name" value="Fe-S_biosyn"/>
    <property type="match status" value="1"/>
</dbReference>
<dbReference type="STRING" id="84135.GCA_001052115_01372"/>
<evidence type="ECO:0000313" key="3">
    <source>
        <dbReference type="Proteomes" id="UP000235670"/>
    </source>
</evidence>
<protein>
    <submittedName>
        <fullName evidence="2">Iron-sulfur cluster biosynthesis family protein</fullName>
    </submittedName>
</protein>
<evidence type="ECO:0000259" key="1">
    <source>
        <dbReference type="Pfam" id="PF01521"/>
    </source>
</evidence>
<organism evidence="2 3">
    <name type="scientific">Gemella sanguinis</name>
    <dbReference type="NCBI Taxonomy" id="84135"/>
    <lineage>
        <taxon>Bacteria</taxon>
        <taxon>Bacillati</taxon>
        <taxon>Bacillota</taxon>
        <taxon>Bacilli</taxon>
        <taxon>Bacillales</taxon>
        <taxon>Gemellaceae</taxon>
        <taxon>Gemella</taxon>
    </lineage>
</organism>
<sequence>MNINFTSSAEEYLQNRLKNKNIVDYRFILDYTDGQSPYNDDMIGCHCQDYTKYRLLIVLKNDKNIDEEKYDKSFETNLGEIRYPSFYEMMLDKDNLIDYLPNSYGLYLKSEAGIITPQVKLLEIEY</sequence>
<feature type="domain" description="Core" evidence="1">
    <location>
        <begin position="1"/>
        <end position="122"/>
    </location>
</feature>
<dbReference type="AlphaFoldDB" id="A0A2N6SE55"/>
<dbReference type="InterPro" id="IPR035903">
    <property type="entry name" value="HesB-like_dom_sf"/>
</dbReference>
<proteinExistence type="predicted"/>
<dbReference type="Proteomes" id="UP000235670">
    <property type="component" value="Unassembled WGS sequence"/>
</dbReference>